<accession>A0ABW1G6P6</accession>
<keyword evidence="3 9" id="KW-0813">Transport</keyword>
<comment type="subcellular location">
    <subcellularLocation>
        <location evidence="1">Cell inner membrane</location>
        <topology evidence="1">Multi-pass membrane protein</topology>
    </subcellularLocation>
    <subcellularLocation>
        <location evidence="9">Cell membrane</location>
        <topology evidence="9">Multi-pass membrane protein</topology>
    </subcellularLocation>
</comment>
<organism evidence="11 12">
    <name type="scientific">Streptacidiphilus monticola</name>
    <dbReference type="NCBI Taxonomy" id="2161674"/>
    <lineage>
        <taxon>Bacteria</taxon>
        <taxon>Bacillati</taxon>
        <taxon>Actinomycetota</taxon>
        <taxon>Actinomycetes</taxon>
        <taxon>Kitasatosporales</taxon>
        <taxon>Streptomycetaceae</taxon>
        <taxon>Streptacidiphilus</taxon>
    </lineage>
</organism>
<keyword evidence="7 9" id="KW-1133">Transmembrane helix</keyword>
<feature type="transmembrane region" description="Helical" evidence="9">
    <location>
        <begin position="274"/>
        <end position="294"/>
    </location>
</feature>
<evidence type="ECO:0000256" key="4">
    <source>
        <dbReference type="ARBA" id="ARBA00022475"/>
    </source>
</evidence>
<comment type="caution">
    <text evidence="11">The sequence shown here is derived from an EMBL/GenBank/DDBJ whole genome shotgun (WGS) entry which is preliminary data.</text>
</comment>
<reference evidence="12" key="1">
    <citation type="journal article" date="2019" name="Int. J. Syst. Evol. Microbiol.">
        <title>The Global Catalogue of Microorganisms (GCM) 10K type strain sequencing project: providing services to taxonomists for standard genome sequencing and annotation.</title>
        <authorList>
            <consortium name="The Broad Institute Genomics Platform"/>
            <consortium name="The Broad Institute Genome Sequencing Center for Infectious Disease"/>
            <person name="Wu L."/>
            <person name="Ma J."/>
        </authorList>
    </citation>
    <scope>NUCLEOTIDE SEQUENCE [LARGE SCALE GENOMIC DNA]</scope>
    <source>
        <strain evidence="12">JCM 4816</strain>
    </source>
</reference>
<evidence type="ECO:0000256" key="8">
    <source>
        <dbReference type="ARBA" id="ARBA00023136"/>
    </source>
</evidence>
<feature type="domain" description="ABC transmembrane type-2" evidence="10">
    <location>
        <begin position="70"/>
        <end position="296"/>
    </location>
</feature>
<keyword evidence="6 9" id="KW-0812">Transmembrane</keyword>
<dbReference type="Pfam" id="PF01061">
    <property type="entry name" value="ABC2_membrane"/>
    <property type="match status" value="1"/>
</dbReference>
<keyword evidence="5" id="KW-0997">Cell inner membrane</keyword>
<proteinExistence type="inferred from homology"/>
<evidence type="ECO:0000256" key="7">
    <source>
        <dbReference type="ARBA" id="ARBA00022989"/>
    </source>
</evidence>
<dbReference type="PROSITE" id="PS51012">
    <property type="entry name" value="ABC_TM2"/>
    <property type="match status" value="1"/>
</dbReference>
<dbReference type="PANTHER" id="PTHR30413">
    <property type="entry name" value="INNER MEMBRANE TRANSPORT PERMEASE"/>
    <property type="match status" value="1"/>
</dbReference>
<evidence type="ECO:0000256" key="2">
    <source>
        <dbReference type="ARBA" id="ARBA00007783"/>
    </source>
</evidence>
<evidence type="ECO:0000256" key="9">
    <source>
        <dbReference type="RuleBase" id="RU361157"/>
    </source>
</evidence>
<evidence type="ECO:0000256" key="3">
    <source>
        <dbReference type="ARBA" id="ARBA00022448"/>
    </source>
</evidence>
<dbReference type="InterPro" id="IPR013525">
    <property type="entry name" value="ABC2_TM"/>
</dbReference>
<sequence length="303" mass="33308">MSTAVLPSSTPSPAAGAAESAGELAARHGLLPPSRRPSLAQYLRALWLRRHFVWAYARARITATYASTRLGPVWNLLTPLLTIAVFYLVFGLLLHRTEGTGESYLGFLATGVFVFQYTRDAFRVGVRAVSDRLGLIRALHFPRAVLPLAIVAEQAFILLASLTVTLLLLLGQGEIPSARWLLLVPAVALQTMFNCGAALAMARVGAVSRDTRELVPWILRVWMYTSGVMYSIAAHVKHAPHAVKVLMEANPAAVYIELVRHAVLDGYGQLTPHVWLYGAAWAVLSPVLGFMWFWKAEHRYGRG</sequence>
<dbReference type="InterPro" id="IPR047817">
    <property type="entry name" value="ABC2_TM_bact-type"/>
</dbReference>
<dbReference type="RefSeq" id="WP_380585518.1">
    <property type="nucleotide sequence ID" value="NZ_JBHSQJ010000083.1"/>
</dbReference>
<name>A0ABW1G6P6_9ACTN</name>
<evidence type="ECO:0000256" key="1">
    <source>
        <dbReference type="ARBA" id="ARBA00004429"/>
    </source>
</evidence>
<dbReference type="PANTHER" id="PTHR30413:SF8">
    <property type="entry name" value="TRANSPORT PERMEASE PROTEIN"/>
    <property type="match status" value="1"/>
</dbReference>
<dbReference type="EMBL" id="JBHSQJ010000083">
    <property type="protein sequence ID" value="MFC5909595.1"/>
    <property type="molecule type" value="Genomic_DNA"/>
</dbReference>
<feature type="transmembrane region" description="Helical" evidence="9">
    <location>
        <begin position="73"/>
        <end position="94"/>
    </location>
</feature>
<keyword evidence="12" id="KW-1185">Reference proteome</keyword>
<comment type="caution">
    <text evidence="9">Lacks conserved residue(s) required for the propagation of feature annotation.</text>
</comment>
<feature type="transmembrane region" description="Helical" evidence="9">
    <location>
        <begin position="180"/>
        <end position="202"/>
    </location>
</feature>
<comment type="similarity">
    <text evidence="2 9">Belongs to the ABC-2 integral membrane protein family.</text>
</comment>
<gene>
    <name evidence="11" type="ORF">ACFP3V_20555</name>
</gene>
<dbReference type="Proteomes" id="UP001596174">
    <property type="component" value="Unassembled WGS sequence"/>
</dbReference>
<evidence type="ECO:0000256" key="5">
    <source>
        <dbReference type="ARBA" id="ARBA00022519"/>
    </source>
</evidence>
<feature type="transmembrane region" description="Helical" evidence="9">
    <location>
        <begin position="145"/>
        <end position="168"/>
    </location>
</feature>
<protein>
    <recommendedName>
        <fullName evidence="9">Transport permease protein</fullName>
    </recommendedName>
</protein>
<keyword evidence="8 9" id="KW-0472">Membrane</keyword>
<feature type="transmembrane region" description="Helical" evidence="9">
    <location>
        <begin position="214"/>
        <end position="233"/>
    </location>
</feature>
<evidence type="ECO:0000259" key="10">
    <source>
        <dbReference type="PROSITE" id="PS51012"/>
    </source>
</evidence>
<evidence type="ECO:0000313" key="11">
    <source>
        <dbReference type="EMBL" id="MFC5909595.1"/>
    </source>
</evidence>
<keyword evidence="4 9" id="KW-1003">Cell membrane</keyword>
<evidence type="ECO:0000256" key="6">
    <source>
        <dbReference type="ARBA" id="ARBA00022692"/>
    </source>
</evidence>
<evidence type="ECO:0000313" key="12">
    <source>
        <dbReference type="Proteomes" id="UP001596174"/>
    </source>
</evidence>